<name>A0A8C8YN40_PROSS</name>
<keyword evidence="2" id="KW-1185">Reference proteome</keyword>
<reference evidence="1" key="1">
    <citation type="submission" date="2025-08" db="UniProtKB">
        <authorList>
            <consortium name="Ensembl"/>
        </authorList>
    </citation>
    <scope>IDENTIFICATION</scope>
</reference>
<protein>
    <submittedName>
        <fullName evidence="1">Uncharacterized protein</fullName>
    </submittedName>
</protein>
<dbReference type="AlphaFoldDB" id="A0A8C8YN40"/>
<organism evidence="1 2">
    <name type="scientific">Prolemur simus</name>
    <name type="common">Greater bamboo lemur</name>
    <name type="synonym">Hapalemur simus</name>
    <dbReference type="NCBI Taxonomy" id="1328070"/>
    <lineage>
        <taxon>Eukaryota</taxon>
        <taxon>Metazoa</taxon>
        <taxon>Chordata</taxon>
        <taxon>Craniata</taxon>
        <taxon>Vertebrata</taxon>
        <taxon>Euteleostomi</taxon>
        <taxon>Mammalia</taxon>
        <taxon>Eutheria</taxon>
        <taxon>Euarchontoglires</taxon>
        <taxon>Primates</taxon>
        <taxon>Strepsirrhini</taxon>
        <taxon>Lemuriformes</taxon>
        <taxon>Lemuridae</taxon>
        <taxon>Prolemur</taxon>
    </lineage>
</organism>
<dbReference type="GeneTree" id="ENSGT00910000147181"/>
<evidence type="ECO:0000313" key="1">
    <source>
        <dbReference type="Ensembl" id="ENSPSMP00000005035.1"/>
    </source>
</evidence>
<reference evidence="1" key="2">
    <citation type="submission" date="2025-09" db="UniProtKB">
        <authorList>
            <consortium name="Ensembl"/>
        </authorList>
    </citation>
    <scope>IDENTIFICATION</scope>
</reference>
<dbReference type="Ensembl" id="ENSPSMT00000006040.1">
    <property type="protein sequence ID" value="ENSPSMP00000005035.1"/>
    <property type="gene ID" value="ENSPSMG00000003920.1"/>
</dbReference>
<evidence type="ECO:0000313" key="2">
    <source>
        <dbReference type="Proteomes" id="UP000694414"/>
    </source>
</evidence>
<dbReference type="Proteomes" id="UP000694414">
    <property type="component" value="Unplaced"/>
</dbReference>
<proteinExistence type="predicted"/>
<accession>A0A8C8YN40</accession>
<sequence length="65" mass="7688">MAGIELYLQRVSIHSYIQTLSNTHIRTVLISYMVEPKASCVHYTLVFIWELTFTYQSQQFIPVMF</sequence>